<dbReference type="InterPro" id="IPR036397">
    <property type="entry name" value="RNaseH_sf"/>
</dbReference>
<dbReference type="Proteomes" id="UP000325440">
    <property type="component" value="Unassembled WGS sequence"/>
</dbReference>
<gene>
    <name evidence="1" type="ORF">CINCED_3A017505</name>
</gene>
<dbReference type="OrthoDB" id="7902892at2759"/>
<sequence>MEPNDDQENEVIAYIQLNPRSSLRHVAREFDFSITKGCSDLVQHLRQGDNERSLTFIARITTCTNNDPITVIGQTEIHIGQFDTNYQTVWGTNVWCGLLGGNLIGPHFYDGTLNGRRYSDFLTLLPTMLEDIPLLLRQNLFFQQDGAPAHNAIIVRQQLNEMFGNRWMGTHGPVEWPPRSPDLTPLDFFLWGHLKTVVYAEPPANLQDLKNKITVACRQLTKEQILAATYRKIKFQKAVTHSILGLELWSMDQNYLK</sequence>
<evidence type="ECO:0000313" key="1">
    <source>
        <dbReference type="EMBL" id="VVC40205.1"/>
    </source>
</evidence>
<evidence type="ECO:0008006" key="3">
    <source>
        <dbReference type="Google" id="ProtNLM"/>
    </source>
</evidence>
<protein>
    <recommendedName>
        <fullName evidence="3">Transposable element Tc3 transposase</fullName>
    </recommendedName>
</protein>
<evidence type="ECO:0000313" key="2">
    <source>
        <dbReference type="Proteomes" id="UP000325440"/>
    </source>
</evidence>
<dbReference type="Gene3D" id="3.30.420.10">
    <property type="entry name" value="Ribonuclease H-like superfamily/Ribonuclease H"/>
    <property type="match status" value="1"/>
</dbReference>
<dbReference type="EMBL" id="CABPRJ010001901">
    <property type="protein sequence ID" value="VVC40205.1"/>
    <property type="molecule type" value="Genomic_DNA"/>
</dbReference>
<keyword evidence="2" id="KW-1185">Reference proteome</keyword>
<accession>A0A5E4N8J1</accession>
<dbReference type="PANTHER" id="PTHR47326:SF1">
    <property type="entry name" value="HTH PSQ-TYPE DOMAIN-CONTAINING PROTEIN"/>
    <property type="match status" value="1"/>
</dbReference>
<organism evidence="1 2">
    <name type="scientific">Cinara cedri</name>
    <dbReference type="NCBI Taxonomy" id="506608"/>
    <lineage>
        <taxon>Eukaryota</taxon>
        <taxon>Metazoa</taxon>
        <taxon>Ecdysozoa</taxon>
        <taxon>Arthropoda</taxon>
        <taxon>Hexapoda</taxon>
        <taxon>Insecta</taxon>
        <taxon>Pterygota</taxon>
        <taxon>Neoptera</taxon>
        <taxon>Paraneoptera</taxon>
        <taxon>Hemiptera</taxon>
        <taxon>Sternorrhyncha</taxon>
        <taxon>Aphidomorpha</taxon>
        <taxon>Aphidoidea</taxon>
        <taxon>Aphididae</taxon>
        <taxon>Lachninae</taxon>
        <taxon>Cinara</taxon>
    </lineage>
</organism>
<dbReference type="GO" id="GO:0003676">
    <property type="term" value="F:nucleic acid binding"/>
    <property type="evidence" value="ECO:0007669"/>
    <property type="project" value="InterPro"/>
</dbReference>
<reference evidence="1 2" key="1">
    <citation type="submission" date="2019-08" db="EMBL/GenBank/DDBJ databases">
        <authorList>
            <person name="Alioto T."/>
            <person name="Alioto T."/>
            <person name="Gomez Garrido J."/>
        </authorList>
    </citation>
    <scope>NUCLEOTIDE SEQUENCE [LARGE SCALE GENOMIC DNA]</scope>
</reference>
<name>A0A5E4N8J1_9HEMI</name>
<proteinExistence type="predicted"/>
<dbReference type="AlphaFoldDB" id="A0A5E4N8J1"/>
<dbReference type="PANTHER" id="PTHR47326">
    <property type="entry name" value="TRANSPOSABLE ELEMENT TC3 TRANSPOSASE-LIKE PROTEIN"/>
    <property type="match status" value="1"/>
</dbReference>